<feature type="compositionally biased region" description="Basic residues" evidence="8">
    <location>
        <begin position="1127"/>
        <end position="1136"/>
    </location>
</feature>
<feature type="domain" description="Ig-like" evidence="9">
    <location>
        <begin position="2185"/>
        <end position="2274"/>
    </location>
</feature>
<feature type="region of interest" description="Disordered" evidence="8">
    <location>
        <begin position="1"/>
        <end position="52"/>
    </location>
</feature>
<feature type="compositionally biased region" description="Basic and acidic residues" evidence="8">
    <location>
        <begin position="1437"/>
        <end position="1501"/>
    </location>
</feature>
<feature type="region of interest" description="Disordered" evidence="8">
    <location>
        <begin position="1425"/>
        <end position="1558"/>
    </location>
</feature>
<feature type="compositionally biased region" description="Basic and acidic residues" evidence="8">
    <location>
        <begin position="1520"/>
        <end position="1558"/>
    </location>
</feature>
<feature type="compositionally biased region" description="Basic residues" evidence="8">
    <location>
        <begin position="2802"/>
        <end position="2812"/>
    </location>
</feature>
<dbReference type="Proteomes" id="UP000050640">
    <property type="component" value="Unplaced"/>
</dbReference>
<dbReference type="Pfam" id="PF00041">
    <property type="entry name" value="fn3"/>
    <property type="match status" value="5"/>
</dbReference>
<evidence type="ECO:0000256" key="4">
    <source>
        <dbReference type="ARBA" id="ARBA00022737"/>
    </source>
</evidence>
<comment type="similarity">
    <text evidence="2">Belongs to the protein kinase superfamily. CAMK Ser/Thr protein kinase family.</text>
</comment>
<evidence type="ECO:0000256" key="3">
    <source>
        <dbReference type="ARBA" id="ARBA00022490"/>
    </source>
</evidence>
<feature type="compositionally biased region" description="Acidic residues" evidence="8">
    <location>
        <begin position="1047"/>
        <end position="1061"/>
    </location>
</feature>
<evidence type="ECO:0000313" key="11">
    <source>
        <dbReference type="Proteomes" id="UP000050640"/>
    </source>
</evidence>
<dbReference type="GO" id="GO:0005737">
    <property type="term" value="C:cytoplasm"/>
    <property type="evidence" value="ECO:0007669"/>
    <property type="project" value="UniProtKB-SubCell"/>
</dbReference>
<feature type="domain" description="Fibronectin type-III" evidence="10">
    <location>
        <begin position="1891"/>
        <end position="1985"/>
    </location>
</feature>
<keyword evidence="3" id="KW-0963">Cytoplasm</keyword>
<feature type="compositionally biased region" description="Basic and acidic residues" evidence="8">
    <location>
        <begin position="1"/>
        <end position="40"/>
    </location>
</feature>
<feature type="region of interest" description="Disordered" evidence="8">
    <location>
        <begin position="1015"/>
        <end position="1151"/>
    </location>
</feature>
<dbReference type="InterPro" id="IPR003599">
    <property type="entry name" value="Ig_sub"/>
</dbReference>
<dbReference type="InterPro" id="IPR013098">
    <property type="entry name" value="Ig_I-set"/>
</dbReference>
<dbReference type="InterPro" id="IPR013783">
    <property type="entry name" value="Ig-like_fold"/>
</dbReference>
<dbReference type="SUPFAM" id="SSF48726">
    <property type="entry name" value="Immunoglobulin"/>
    <property type="match status" value="13"/>
</dbReference>
<dbReference type="SMART" id="SM00408">
    <property type="entry name" value="IGc2"/>
    <property type="match status" value="6"/>
</dbReference>
<dbReference type="Gene3D" id="2.60.40.10">
    <property type="entry name" value="Immunoglobulins"/>
    <property type="match status" value="20"/>
</dbReference>
<feature type="domain" description="Ig-like" evidence="9">
    <location>
        <begin position="3366"/>
        <end position="3454"/>
    </location>
</feature>
<evidence type="ECO:0000256" key="7">
    <source>
        <dbReference type="SAM" id="Coils"/>
    </source>
</evidence>
<feature type="domain" description="Ig-like" evidence="9">
    <location>
        <begin position="2281"/>
        <end position="2368"/>
    </location>
</feature>
<keyword evidence="11" id="KW-1185">Reference proteome</keyword>
<dbReference type="FunFam" id="2.60.40.10:FF:000080">
    <property type="entry name" value="Myosin light chain kinase, smooth muscle"/>
    <property type="match status" value="1"/>
</dbReference>
<dbReference type="PROSITE" id="PS50835">
    <property type="entry name" value="IG_LIKE"/>
    <property type="match status" value="6"/>
</dbReference>
<feature type="compositionally biased region" description="Basic and acidic residues" evidence="8">
    <location>
        <begin position="3002"/>
        <end position="3025"/>
    </location>
</feature>
<dbReference type="Pfam" id="PF07679">
    <property type="entry name" value="I-set"/>
    <property type="match status" value="10"/>
</dbReference>
<comment type="subcellular location">
    <subcellularLocation>
        <location evidence="1">Cytoplasm</location>
    </subcellularLocation>
</comment>
<proteinExistence type="inferred from homology"/>
<feature type="compositionally biased region" description="Basic and acidic residues" evidence="8">
    <location>
        <begin position="2781"/>
        <end position="2792"/>
    </location>
</feature>
<dbReference type="InterPro" id="IPR036116">
    <property type="entry name" value="FN3_sf"/>
</dbReference>
<dbReference type="FunFam" id="2.60.40.10:FF:000003">
    <property type="entry name" value="Titin isoform E"/>
    <property type="match status" value="1"/>
</dbReference>
<feature type="region of interest" description="Disordered" evidence="8">
    <location>
        <begin position="1179"/>
        <end position="1232"/>
    </location>
</feature>
<dbReference type="CDD" id="cd00063">
    <property type="entry name" value="FN3"/>
    <property type="match status" value="6"/>
</dbReference>
<dbReference type="InterPro" id="IPR036179">
    <property type="entry name" value="Ig-like_dom_sf"/>
</dbReference>
<keyword evidence="5" id="KW-1015">Disulfide bond</keyword>
<dbReference type="InterPro" id="IPR003961">
    <property type="entry name" value="FN3_dom"/>
</dbReference>
<feature type="domain" description="Fibronectin type-III" evidence="10">
    <location>
        <begin position="1991"/>
        <end position="2087"/>
    </location>
</feature>
<feature type="compositionally biased region" description="Basic and acidic residues" evidence="8">
    <location>
        <begin position="1062"/>
        <end position="1126"/>
    </location>
</feature>
<protein>
    <submittedName>
        <fullName evidence="12">Fibronectin type-III domain-containing protein</fullName>
    </submittedName>
</protein>
<feature type="compositionally biased region" description="Basic and acidic residues" evidence="8">
    <location>
        <begin position="2829"/>
        <end position="2893"/>
    </location>
</feature>
<feature type="domain" description="Fibronectin type-III" evidence="10">
    <location>
        <begin position="2562"/>
        <end position="2656"/>
    </location>
</feature>
<evidence type="ECO:0000256" key="6">
    <source>
        <dbReference type="ARBA" id="ARBA00023319"/>
    </source>
</evidence>
<feature type="region of interest" description="Disordered" evidence="8">
    <location>
        <begin position="375"/>
        <end position="400"/>
    </location>
</feature>
<reference evidence="12" key="1">
    <citation type="submission" date="2016-04" db="UniProtKB">
        <authorList>
            <consortium name="WormBaseParasite"/>
        </authorList>
    </citation>
    <scope>IDENTIFICATION</scope>
</reference>
<dbReference type="STRING" id="1147741.A0A158Q6S8"/>
<dbReference type="SMART" id="SM00409">
    <property type="entry name" value="IG"/>
    <property type="match status" value="13"/>
</dbReference>
<accession>A0A158Q6S8</accession>
<feature type="compositionally biased region" description="Basic residues" evidence="8">
    <location>
        <begin position="2894"/>
        <end position="2904"/>
    </location>
</feature>
<name>A0A158Q6S8_9BILA</name>
<feature type="compositionally biased region" description="Basic and acidic residues" evidence="8">
    <location>
        <begin position="1137"/>
        <end position="1151"/>
    </location>
</feature>
<keyword evidence="4" id="KW-0677">Repeat</keyword>
<feature type="coiled-coil region" evidence="7">
    <location>
        <begin position="1341"/>
        <end position="1383"/>
    </location>
</feature>
<evidence type="ECO:0000256" key="2">
    <source>
        <dbReference type="ARBA" id="ARBA00006692"/>
    </source>
</evidence>
<feature type="compositionally biased region" description="Basic and acidic residues" evidence="8">
    <location>
        <begin position="2939"/>
        <end position="2968"/>
    </location>
</feature>
<sequence>KPKRTGKVDEVIDKPKETEKAVKKAKKTEKTEKSTQEPKETSNNSDNSAMIPEQKMSEDIIAEGEDIFAVESWCAISEPGTEFDIHLPGLKAFLTKEATVSLCVEKVPECGFIDTIPASPDFYCCSLFVELTGLRKTAIDRKGRMEKPVESGLMRAKHTEEIPVETVSVSFEFTKQRTQKIGVGTIFNSERPTEQIELAEEIIRPSPHGETVGIFALNEKSFACMSFYVGDKTYNDDITAVDIDRTVSEMSRRQSKERSTSVIADIEVDAGEELATTDAIVDILSSFEGTELVINEFASDILDVDVTLDALMEEEFIEAIGPFFHKQYLLRRNCVTDCTVCAQCLFRTVSLVIRAISQSIEQSLENLETDRKLEDVGKESQDIDEEKKEKPKEGAEKRKKKVPKALVIPAEISSKYGDKSTLLSETIMTTEIAMNEEMAEVETSPRKCLSASVAMKVDSAKSRKSVTRRTSSVENFTFKDIEKEAKTEVVEESVKKARKRSGLPPLPKAISKIDDEFVFEQKEYQENTEDTLRVKVIEELAITVAQAIGKSRKKKVEEAERKDSEEKKQGKKSIEELEKVETIELAPTIKDGEKQKAYERTRKKRIGFIQAPDKEIIAFRGDTIKIECELVNNDDFTWFINGKPASKDLRCTEEANLLVRRLIIENITLEDNDKIIVAKVGDIIAETTIHVEDTPAEIIEPLPRRSFGKCGEDVTLAVFVTHPAHSIVWEFKGEKLSEDDENYVIAGEGSVYRLTIKNATYDHAGRYSINVDSLETSTTLVMQGAPIIEKQEPESVDFEAHENLRLNIPYKAVPEPTVDCFFNNEPLLVGTKLNLEVINDVVQFCKRKTTKNDSGEYAFKIRNEFGEAIKTFNVNVKAIQFLEKRDDKNEKLEWTCWSDISCVPENLRIMNVSCDKASIEWDAPKDDGGSKIIGYVIQKKEIGRRTFHHVIQVTDDKTNYLIEDLEADSEYIFRVAAINKYGTGEFAEFPIAHTCVAPEESEEIPEEKMELEKVPETIDGEQEVTELEKPKVKKTGEKSKSKKTEQLEEEMKEEESEETEKDVEITDLKESIETTKDLEQHGVSEFDVEKVAETLVESREEEVKDEILPMDKEKAEKLDTTEAEKLKPKKTKRKKSKKEEKPSEEIQRKSVEAIESLVENKSDKALEKANETIDDRIPLKKEKAANEEIKLNRKKSEDKAEAKEKIATSVTEEGKFEEKADKKVSQEEKKPVEVTAEFEVEESFEIKHEKEKEVDVDEVSGTVKLGKKAEEVALEEEPAHKGKKEIKKKKLSKEKGRQTTVKKVEKLELAAVEKADENLDVQFQEQDVVAEEIKTSDKVKIEAEKEEVGKIEEEKEVKKDNLKEELMEDKSKVKTKKEHEEKKKKTGEVVSIDISFKNTPNAENVDKVISTLRNKEVISTTVKAALTTKKSKMPKKLVKEKPEEIIKTEQEEPKAEKVESKLEMDEKVEKSKPEKEKDEKDTSKRLESEQAEQKPLEDKEVKPKKKVAGKKVSKKTLQKPKAEKKIEKESMDEDVKKVKDETQHVRMKEESVGEEKVNEITNEEVEKLDSSAAVDVTVSIPIPISEVPEPEDTVGTVTLSWRDSRRVHKRPSGFAFHPEQEILAFRNDTVKIECEVLNEEDKLNWTINGKPATVDKRCTEIVNGYLRILQIENVVPEDTDTIVTANIDEHSAESRLIIEDIPVEIIEKLQRKITGKVNDSVKLSITVSHSSENCQWFFNNEQLIENNDHYEVTVEGNVCNLLIKNLTYDQTGRYSAKVDCAETSAILTVEGAPMLNEIETIATMVDLESQDNLVLMVPFKAVPEPTLECLLNNEKIPWGSKVQLDIFNDKVCFCKRKVDKSDAGEYTIKIINDYGEVSQTFSVNIRDVPEAPENGRITDIGSSHARVHWDAPSDDGGSAITGYVVERREESRRTYHRVAQISNEVLDYYMDDLKMDTTYMIRIAAMNKYGTGEYLECRSFQTGLPFQAPSVTHPPTISNVTDQNCTLKWERLTEDGGSPIYGYDIFVRKDGSDWVKVNDELVFTEQFVVSNLESGPTYEFKMEATNEAGFTSESNIVSEPLKISKAAELPVLSPPKVEIVSNNAVRVQWIEVTDESCNVTSYVMKYKSENASVWSEKEIEHSPADITDLKEGLSYLFKVAPKIGPAIGEFSEETMPIRVIAAKKPEITKGIKDVSVPRKRELKLECHASGEPAPQYIWCKNGQEIIPANENTEIVNEGCMSVLLIHHTSTEDGGLYRCEVINDYGSADSEANVTITEVRAHFVSSFPEYLEIDEGEEIEFSCELSDADASVVWLKDGKPLSPGDRIMIKEDVVERKLTIRNSVLEDSGKYVCSTIDKKTQSEAELIVKEELPHINRGPQDQVVTEFDATVVLKCETTKPVKAVKWFQNKKEIWPRQEKYSMNVEGTVAILTIMHFGLNDCGEYTAVLRDDEESAPAKVELKIPPTIKLSKSLPCNVLKLHCGTDFDIEFDYGGFPEVDITTTINGKPLDKMRSRLHTFNNKLSLRLKKVIQEDSGVLKVVVENKIGSASAEIQLDVIDVPSKPSSLISCNITSRSMMLKWEQAEDNGSPITNYIVERRTSVINRWRNIGKCEPEECEFLVEDLYPNESYSFRIVAVNEVGAGAPSDIVDIVTMNESIDLEERTSILLVPNCLEAALTDDSKTVLITWEKVKEAEEYIIEKSKGENDWKQIGAVIESKFEDSFDKSSSNKYRVIAKRGELLSSPSEEMEIVTFPDRIKKEEEQSEVTTAEVLQEISEMIETKQQEMEEQKSEEPSDQAEQAKVGKKVSKKKKKEDKEGEKISNGIVAVVEKSEGKPEEHEIKASEKAEAETVMEEKKQEEEQKDEIEIGKKIADDMKPSEKVVEENEEKVETKKIAKKKAQKKKKKEVEKEEISKDEIEVSKNFEEEKIKSEMKSGVALEQEKEKHGMKSEGKIETVKKPEGGKVDDEKVLNEESLGKKLEEKLEEKVIVEQKTELFEIVEVEPEKDSEKKIEEKANAEAKEDGKLIKKKKKAKSKQEMKETVEQKLYGSISEEAVSNELLVTEKKKDERKEEETVMQTEKLEVRTANDSVTINYGTKGCELSMDIHGNFLQCFWTKDEKAVDKKLVKTMANSSILYLENVDELTAGLYRCTITNKTEKATAEIRVTVADKPTIEFEETMVGIKASEMLKIHANVRGLPVPTCKWLKDGVELKTDDNTNITFKEGVAVVTIKKASVDNSGLYKLIVENICGKQEDQVKVLVKGAPSAPVGPLKVSDITNDSCKLTWNPPEQDGNSKLLGYCIEKRDAKKSSWAFVTRTTTATTAITGLTDTSTYYFRVTAENAFGTGPALENKEPVQPIKIAETEKPKIKKAPEKEAGQVGDKLTLSVEFTAKPIPQIHWYKNGKELFDDVDSTITKMDKKTALTIQKLLEDDEGEYQVVVENEGGKAEHKFNVEVKSKPMIIDADKYKEPQVFDKGENVKLQLAFTGDTKLFN</sequence>
<feature type="compositionally biased region" description="Basic residues" evidence="8">
    <location>
        <begin position="1502"/>
        <end position="1518"/>
    </location>
</feature>
<keyword evidence="6" id="KW-0393">Immunoglobulin domain</keyword>
<feature type="region of interest" description="Disordered" evidence="8">
    <location>
        <begin position="553"/>
        <end position="573"/>
    </location>
</feature>
<feature type="compositionally biased region" description="Basic and acidic residues" evidence="8">
    <location>
        <begin position="2905"/>
        <end position="2932"/>
    </location>
</feature>
<organism evidence="11 12">
    <name type="scientific">Elaeophora elaphi</name>
    <dbReference type="NCBI Taxonomy" id="1147741"/>
    <lineage>
        <taxon>Eukaryota</taxon>
        <taxon>Metazoa</taxon>
        <taxon>Ecdysozoa</taxon>
        <taxon>Nematoda</taxon>
        <taxon>Chromadorea</taxon>
        <taxon>Rhabditida</taxon>
        <taxon>Spirurina</taxon>
        <taxon>Spiruromorpha</taxon>
        <taxon>Filarioidea</taxon>
        <taxon>Onchocercidae</taxon>
        <taxon>Elaeophora</taxon>
    </lineage>
</organism>
<dbReference type="PANTHER" id="PTHR14340:SF13">
    <property type="entry name" value="TITIN"/>
    <property type="match status" value="1"/>
</dbReference>
<dbReference type="FunFam" id="2.60.40.10:FF:000211">
    <property type="entry name" value="Obscurin-like protein 1"/>
    <property type="match status" value="1"/>
</dbReference>
<feature type="compositionally biased region" description="Basic and acidic residues" evidence="8">
    <location>
        <begin position="555"/>
        <end position="573"/>
    </location>
</feature>
<dbReference type="InterPro" id="IPR003598">
    <property type="entry name" value="Ig_sub2"/>
</dbReference>
<feature type="domain" description="Fibronectin type-III" evidence="10">
    <location>
        <begin position="2091"/>
        <end position="2182"/>
    </location>
</feature>
<evidence type="ECO:0000259" key="10">
    <source>
        <dbReference type="PROSITE" id="PS50853"/>
    </source>
</evidence>
<feature type="domain" description="Ig-like" evidence="9">
    <location>
        <begin position="695"/>
        <end position="779"/>
    </location>
</feature>
<dbReference type="WBParaSite" id="EEL_0000034701-mRNA-1">
    <property type="protein sequence ID" value="EEL_0000034701-mRNA-1"/>
    <property type="gene ID" value="EEL_0000034701"/>
</dbReference>
<evidence type="ECO:0000256" key="5">
    <source>
        <dbReference type="ARBA" id="ARBA00023157"/>
    </source>
</evidence>
<evidence type="ECO:0000313" key="12">
    <source>
        <dbReference type="WBParaSite" id="EEL_0000034701-mRNA-1"/>
    </source>
</evidence>
<feature type="region of interest" description="Disordered" evidence="8">
    <location>
        <begin position="3002"/>
        <end position="3034"/>
    </location>
</feature>
<dbReference type="CDD" id="cd00096">
    <property type="entry name" value="Ig"/>
    <property type="match status" value="1"/>
</dbReference>
<feature type="region of interest" description="Disordered" evidence="8">
    <location>
        <begin position="2781"/>
        <end position="2968"/>
    </location>
</feature>
<keyword evidence="7" id="KW-0175">Coiled coil</keyword>
<dbReference type="SUPFAM" id="SSF49265">
    <property type="entry name" value="Fibronectin type III"/>
    <property type="match status" value="3"/>
</dbReference>
<evidence type="ECO:0000256" key="8">
    <source>
        <dbReference type="SAM" id="MobiDB-lite"/>
    </source>
</evidence>
<feature type="domain" description="Fibronectin type-III" evidence="10">
    <location>
        <begin position="903"/>
        <end position="997"/>
    </location>
</feature>
<evidence type="ECO:0000256" key="1">
    <source>
        <dbReference type="ARBA" id="ARBA00004496"/>
    </source>
</evidence>
<dbReference type="PROSITE" id="PS50853">
    <property type="entry name" value="FN3"/>
    <property type="match status" value="6"/>
</dbReference>
<dbReference type="PANTHER" id="PTHR14340">
    <property type="entry name" value="MICROFIBRIL-ASSOCIATED GLYCOPROTEIN 3"/>
    <property type="match status" value="1"/>
</dbReference>
<feature type="compositionally biased region" description="Basic and acidic residues" evidence="8">
    <location>
        <begin position="375"/>
        <end position="396"/>
    </location>
</feature>
<evidence type="ECO:0000259" key="9">
    <source>
        <dbReference type="PROSITE" id="PS50835"/>
    </source>
</evidence>
<feature type="domain" description="Fibronectin type-III" evidence="10">
    <location>
        <begin position="3267"/>
        <end position="3361"/>
    </location>
</feature>
<feature type="compositionally biased region" description="Basic and acidic residues" evidence="8">
    <location>
        <begin position="1026"/>
        <end position="1046"/>
    </location>
</feature>
<dbReference type="InterPro" id="IPR007110">
    <property type="entry name" value="Ig-like_dom"/>
</dbReference>
<feature type="domain" description="Ig-like" evidence="9">
    <location>
        <begin position="2372"/>
        <end position="2461"/>
    </location>
</feature>
<dbReference type="FunFam" id="2.60.40.10:FF:000031">
    <property type="entry name" value="Myosin-binding protein C, slow type"/>
    <property type="match status" value="1"/>
</dbReference>
<feature type="domain" description="Ig-like" evidence="9">
    <location>
        <begin position="3099"/>
        <end position="3166"/>
    </location>
</feature>
<dbReference type="SMART" id="SM00060">
    <property type="entry name" value="FN3"/>
    <property type="match status" value="6"/>
</dbReference>